<evidence type="ECO:0000313" key="1">
    <source>
        <dbReference type="EMBL" id="MCV2402270.1"/>
    </source>
</evidence>
<protein>
    <submittedName>
        <fullName evidence="1">Uncharacterized protein</fullName>
    </submittedName>
</protein>
<sequence length="124" mass="14510">MKYSEIIMLQNSHYIYLEKIKKISIDNEIISELQKEHMLFIELMIKHMIKEKTIHRVDEMIAIQKKMTNLMYVLFSSEASTVAFVDSIKSSFVKVDDKKKSDPLDGEGNCSIEQALNELDLFEF</sequence>
<accession>A0ABT2YQV9</accession>
<name>A0ABT2YQV9_9GAMM</name>
<organism evidence="1 2">
    <name type="scientific">Marinomonas sargassi</name>
    <dbReference type="NCBI Taxonomy" id="2984494"/>
    <lineage>
        <taxon>Bacteria</taxon>
        <taxon>Pseudomonadati</taxon>
        <taxon>Pseudomonadota</taxon>
        <taxon>Gammaproteobacteria</taxon>
        <taxon>Oceanospirillales</taxon>
        <taxon>Oceanospirillaceae</taxon>
        <taxon>Marinomonas</taxon>
    </lineage>
</organism>
<comment type="caution">
    <text evidence="1">The sequence shown here is derived from an EMBL/GenBank/DDBJ whole genome shotgun (WGS) entry which is preliminary data.</text>
</comment>
<reference evidence="1 2" key="1">
    <citation type="submission" date="2022-10" db="EMBL/GenBank/DDBJ databases">
        <title>Marinomonas transparenta sp. nov. and Marinomonas sargassi sp. nov., isolated from marine alga (Sargassum natans (L.) Gaillon).</title>
        <authorList>
            <person name="Wang Y."/>
        </authorList>
    </citation>
    <scope>NUCLEOTIDE SEQUENCE [LARGE SCALE GENOMIC DNA]</scope>
    <source>
        <strain evidence="1 2">C2222</strain>
    </source>
</reference>
<proteinExistence type="predicted"/>
<keyword evidence="2" id="KW-1185">Reference proteome</keyword>
<dbReference type="Proteomes" id="UP001209713">
    <property type="component" value="Unassembled WGS sequence"/>
</dbReference>
<dbReference type="RefSeq" id="WP_263529650.1">
    <property type="nucleotide sequence ID" value="NZ_JAOVZB010000002.1"/>
</dbReference>
<evidence type="ECO:0000313" key="2">
    <source>
        <dbReference type="Proteomes" id="UP001209713"/>
    </source>
</evidence>
<gene>
    <name evidence="1" type="ORF">OFY17_05145</name>
</gene>
<dbReference type="EMBL" id="JAOVZB010000002">
    <property type="protein sequence ID" value="MCV2402270.1"/>
    <property type="molecule type" value="Genomic_DNA"/>
</dbReference>